<proteinExistence type="predicted"/>
<accession>A0A316EDE5</accession>
<feature type="signal peptide" evidence="1">
    <location>
        <begin position="1"/>
        <end position="26"/>
    </location>
</feature>
<protein>
    <submittedName>
        <fullName evidence="3">Putative PepSY-like beta-lactamase-inhibitor</fullName>
    </submittedName>
</protein>
<dbReference type="SUPFAM" id="SSF160574">
    <property type="entry name" value="BT0923-like"/>
    <property type="match status" value="1"/>
</dbReference>
<dbReference type="Proteomes" id="UP000245489">
    <property type="component" value="Unassembled WGS sequence"/>
</dbReference>
<feature type="domain" description="Putative beta-lactamase-inhibitor-like PepSY-like" evidence="2">
    <location>
        <begin position="127"/>
        <end position="186"/>
    </location>
</feature>
<evidence type="ECO:0000256" key="1">
    <source>
        <dbReference type="SAM" id="SignalP"/>
    </source>
</evidence>
<reference evidence="3 4" key="1">
    <citation type="submission" date="2018-05" db="EMBL/GenBank/DDBJ databases">
        <title>Genomic Encyclopedia of Archaeal and Bacterial Type Strains, Phase II (KMG-II): from individual species to whole genera.</title>
        <authorList>
            <person name="Goeker M."/>
        </authorList>
    </citation>
    <scope>NUCLEOTIDE SEQUENCE [LARGE SCALE GENOMIC DNA]</scope>
    <source>
        <strain evidence="3 4">DSM 22214</strain>
    </source>
</reference>
<feature type="domain" description="Putative beta-lactamase-inhibitor-like PepSY-like" evidence="2">
    <location>
        <begin position="56"/>
        <end position="117"/>
    </location>
</feature>
<dbReference type="InterPro" id="IPR021533">
    <property type="entry name" value="PepSY-like"/>
</dbReference>
<gene>
    <name evidence="3" type="ORF">LV89_01713</name>
</gene>
<dbReference type="RefSeq" id="WP_109742474.1">
    <property type="nucleotide sequence ID" value="NZ_QGGO01000007.1"/>
</dbReference>
<dbReference type="OrthoDB" id="980012at2"/>
<keyword evidence="4" id="KW-1185">Reference proteome</keyword>
<evidence type="ECO:0000259" key="2">
    <source>
        <dbReference type="Pfam" id="PF11396"/>
    </source>
</evidence>
<evidence type="ECO:0000313" key="3">
    <source>
        <dbReference type="EMBL" id="PWK27400.1"/>
    </source>
</evidence>
<evidence type="ECO:0000313" key="4">
    <source>
        <dbReference type="Proteomes" id="UP000245489"/>
    </source>
</evidence>
<organism evidence="3 4">
    <name type="scientific">Arcicella aurantiaca</name>
    <dbReference type="NCBI Taxonomy" id="591202"/>
    <lineage>
        <taxon>Bacteria</taxon>
        <taxon>Pseudomonadati</taxon>
        <taxon>Bacteroidota</taxon>
        <taxon>Cytophagia</taxon>
        <taxon>Cytophagales</taxon>
        <taxon>Flectobacillaceae</taxon>
        <taxon>Arcicella</taxon>
    </lineage>
</organism>
<sequence length="201" mass="20889">MKKILFLLTAVSGLFLASCNQQEVNADNSDDVLASIEASAARTAAVNDTVTKGKCKGKLTSVDIATLPATVTSYINANYAGSTIKFAGKDEKGQYVVGVSLNSVETGLLFDANGAFVQALAHYGKKAKLTEVAVADLPASVGTYITANYAGYSIKKAGKDADGNIIVGLSDGTNHKAVKFDSAGVFKEELPIPPHGKKGKK</sequence>
<comment type="caution">
    <text evidence="3">The sequence shown here is derived from an EMBL/GenBank/DDBJ whole genome shotgun (WGS) entry which is preliminary data.</text>
</comment>
<keyword evidence="1" id="KW-0732">Signal</keyword>
<name>A0A316EDE5_9BACT</name>
<dbReference type="PROSITE" id="PS51257">
    <property type="entry name" value="PROKAR_LIPOPROTEIN"/>
    <property type="match status" value="1"/>
</dbReference>
<dbReference type="Gene3D" id="3.40.1420.30">
    <property type="match status" value="2"/>
</dbReference>
<feature type="chain" id="PRO_5016343601" evidence="1">
    <location>
        <begin position="27"/>
        <end position="201"/>
    </location>
</feature>
<dbReference type="AlphaFoldDB" id="A0A316EDE5"/>
<dbReference type="Pfam" id="PF11396">
    <property type="entry name" value="PepSY_like"/>
    <property type="match status" value="2"/>
</dbReference>
<dbReference type="EMBL" id="QGGO01000007">
    <property type="protein sequence ID" value="PWK27400.1"/>
    <property type="molecule type" value="Genomic_DNA"/>
</dbReference>